<feature type="signal peptide" evidence="2">
    <location>
        <begin position="1"/>
        <end position="27"/>
    </location>
</feature>
<dbReference type="CDD" id="cd14852">
    <property type="entry name" value="LD-carboxypeptidase"/>
    <property type="match status" value="1"/>
</dbReference>
<evidence type="ECO:0000313" key="4">
    <source>
        <dbReference type="EMBL" id="NOJ71601.1"/>
    </source>
</evidence>
<dbReference type="PANTHER" id="PTHR34385:SF1">
    <property type="entry name" value="PEPTIDOGLYCAN L-ALANYL-D-GLUTAMATE ENDOPEPTIDASE CWLK"/>
    <property type="match status" value="1"/>
</dbReference>
<dbReference type="InterPro" id="IPR003709">
    <property type="entry name" value="VanY-like_core_dom"/>
</dbReference>
<dbReference type="Proteomes" id="UP000552038">
    <property type="component" value="Unassembled WGS sequence"/>
</dbReference>
<feature type="chain" id="PRO_5042987633" evidence="2">
    <location>
        <begin position="28"/>
        <end position="290"/>
    </location>
</feature>
<accession>A0AAP7DJE4</accession>
<dbReference type="AlphaFoldDB" id="A0AAP7DJE4"/>
<feature type="domain" description="D-alanyl-D-alanine carboxypeptidase-like core" evidence="3">
    <location>
        <begin position="143"/>
        <end position="272"/>
    </location>
</feature>
<dbReference type="SUPFAM" id="SSF55166">
    <property type="entry name" value="Hedgehog/DD-peptidase"/>
    <property type="match status" value="1"/>
</dbReference>
<organism evidence="4 5">
    <name type="scientific">Paenibacillus alvei</name>
    <name type="common">Bacillus alvei</name>
    <dbReference type="NCBI Taxonomy" id="44250"/>
    <lineage>
        <taxon>Bacteria</taxon>
        <taxon>Bacillati</taxon>
        <taxon>Bacillota</taxon>
        <taxon>Bacilli</taxon>
        <taxon>Bacillales</taxon>
        <taxon>Paenibacillaceae</taxon>
        <taxon>Paenibacillus</taxon>
    </lineage>
</organism>
<dbReference type="InterPro" id="IPR052179">
    <property type="entry name" value="DD-CPase-like"/>
</dbReference>
<feature type="compositionally biased region" description="Low complexity" evidence="1">
    <location>
        <begin position="68"/>
        <end position="77"/>
    </location>
</feature>
<sequence length="290" mass="31496">MSQHNMAAKCLVFALGTAILLSGCQSADPKSGDETAVTSGQEQVDPALTSPPDNNKQGEANGEGQGEAGSASTDDAASVAAKLKSEYGLSSTIEQQGDKAVVTNPESILVVVNKERYLPDGYEPPDLVEPNVKFSFEEAHEKRHLRKEAAEALEEMFKQAKDEGITLHAVSGYRSFKRQQSLFNHYVDTQGKEYAARVSAVPGTSEHQTGLTMDLSSPSVGDVLEEVFGDSKEGKWVAEHAHESGFIIRYPKDGESITGYVYEPWHVRYVGKEAAKAIYDGKLTLEQLLQ</sequence>
<evidence type="ECO:0000313" key="5">
    <source>
        <dbReference type="Proteomes" id="UP000552038"/>
    </source>
</evidence>
<comment type="caution">
    <text evidence="4">The sequence shown here is derived from an EMBL/GenBank/DDBJ whole genome shotgun (WGS) entry which is preliminary data.</text>
</comment>
<evidence type="ECO:0000256" key="2">
    <source>
        <dbReference type="SAM" id="SignalP"/>
    </source>
</evidence>
<gene>
    <name evidence="4" type="ORF">HMI46_13680</name>
</gene>
<reference evidence="4 5" key="1">
    <citation type="submission" date="2020-05" db="EMBL/GenBank/DDBJ databases">
        <title>Whole genome sequencing and identification of novel metabolites from Paenibacillus alvei strain JR949.</title>
        <authorList>
            <person name="Rajendhran J."/>
            <person name="Sree Pranav P."/>
            <person name="Mahalakshmi B."/>
            <person name="Karthikeyan R."/>
        </authorList>
    </citation>
    <scope>NUCLEOTIDE SEQUENCE [LARGE SCALE GENOMIC DNA]</scope>
    <source>
        <strain evidence="4 5">JR949</strain>
    </source>
</reference>
<feature type="region of interest" description="Disordered" evidence="1">
    <location>
        <begin position="27"/>
        <end position="77"/>
    </location>
</feature>
<dbReference type="PANTHER" id="PTHR34385">
    <property type="entry name" value="D-ALANYL-D-ALANINE CARBOXYPEPTIDASE"/>
    <property type="match status" value="1"/>
</dbReference>
<dbReference type="GO" id="GO:0006508">
    <property type="term" value="P:proteolysis"/>
    <property type="evidence" value="ECO:0007669"/>
    <property type="project" value="InterPro"/>
</dbReference>
<evidence type="ECO:0000259" key="3">
    <source>
        <dbReference type="Pfam" id="PF02557"/>
    </source>
</evidence>
<name>A0AAP7DJE4_PAEAL</name>
<protein>
    <submittedName>
        <fullName evidence="4">M15 family metallopeptidase</fullName>
    </submittedName>
</protein>
<dbReference type="GO" id="GO:0008233">
    <property type="term" value="F:peptidase activity"/>
    <property type="evidence" value="ECO:0007669"/>
    <property type="project" value="InterPro"/>
</dbReference>
<dbReference type="Gene3D" id="3.30.1380.10">
    <property type="match status" value="1"/>
</dbReference>
<dbReference type="Pfam" id="PF02557">
    <property type="entry name" value="VanY"/>
    <property type="match status" value="1"/>
</dbReference>
<dbReference type="RefSeq" id="WP_171417050.1">
    <property type="nucleotide sequence ID" value="NZ_JABFOR010000015.1"/>
</dbReference>
<evidence type="ECO:0000256" key="1">
    <source>
        <dbReference type="SAM" id="MobiDB-lite"/>
    </source>
</evidence>
<keyword evidence="2" id="KW-0732">Signal</keyword>
<dbReference type="EMBL" id="JABFOR010000015">
    <property type="protein sequence ID" value="NOJ71601.1"/>
    <property type="molecule type" value="Genomic_DNA"/>
</dbReference>
<proteinExistence type="predicted"/>
<dbReference type="InterPro" id="IPR009045">
    <property type="entry name" value="Zn_M74/Hedgehog-like"/>
</dbReference>
<dbReference type="InterPro" id="IPR058193">
    <property type="entry name" value="VanY/YodJ_core_dom"/>
</dbReference>